<dbReference type="Proteomes" id="UP000464577">
    <property type="component" value="Chromosome"/>
</dbReference>
<name>A0A6P1W232_9BACT</name>
<gene>
    <name evidence="1" type="ORF">GJR95_32645</name>
</gene>
<sequence>MVISFSTGSTAIKRLLTYNFLPSKNMTRFLTFLVFFAGFGLSAFGGKDPAYNARILLIPLDDRPPCLQFTQRMGLIGDAQVVTPPLELLGRFTTPGQSDKIITWLQQQDLKSFDAAIIALDMLAYGGLVGSRVHDVPFEVAIKRLDIVATMRKRAPGLKIYGQSVVMRLAPTADRKNGAYREKLAHWAEISVATDPAAKAETAKLEQEIPAEGLADYKQARSRNLRVNQQAIDLVRRGIIDYLLLTQDDAKPKGVHIADRETLITETRRLKLTDKIAVQPGADEVSMLLLARALNKHATYSPKVKAVYSSEKLGNTVMPFEDRPLRQTVSYHIKATGSQEVNDERDADVLYYVFASRFEPGRADSFADEIDAKIKQSKRVIVADIDPKGDVQGGDTPFTMALEKRHLLPELSGYASWNTAGNTIGTALPQGVIFTLAQAKRMKQSSVANRIWTAQNWFLIHRVLDDYYFHNLIRAKANQFAKQVGRSSTLMSDETTSQVEAYCLGLLRQSFDELVTNYEQKRPGSLQQAVRCTKPIALQFDLPWNRTFEAMIDFTISCQSVPEN</sequence>
<dbReference type="KEGG" id="senf:GJR95_32645"/>
<dbReference type="InterPro" id="IPR025394">
    <property type="entry name" value="DUF4127"/>
</dbReference>
<dbReference type="Pfam" id="PF13552">
    <property type="entry name" value="DUF4127"/>
    <property type="match status" value="1"/>
</dbReference>
<accession>A0A6P1W232</accession>
<keyword evidence="2" id="KW-1185">Reference proteome</keyword>
<dbReference type="AlphaFoldDB" id="A0A6P1W232"/>
<protein>
    <submittedName>
        <fullName evidence="1">DUF4127 family protein</fullName>
    </submittedName>
</protein>
<evidence type="ECO:0000313" key="2">
    <source>
        <dbReference type="Proteomes" id="UP000464577"/>
    </source>
</evidence>
<reference evidence="1 2" key="1">
    <citation type="submission" date="2019-11" db="EMBL/GenBank/DDBJ databases">
        <title>Spirosoma endbachense sp. nov., isolated from a natural salt meadow.</title>
        <authorList>
            <person name="Rojas J."/>
            <person name="Ambika Manirajan B."/>
            <person name="Ratering S."/>
            <person name="Suarez C."/>
            <person name="Geissler-Plaum R."/>
            <person name="Schnell S."/>
        </authorList>
    </citation>
    <scope>NUCLEOTIDE SEQUENCE [LARGE SCALE GENOMIC DNA]</scope>
    <source>
        <strain evidence="1 2">I-24</strain>
    </source>
</reference>
<evidence type="ECO:0000313" key="1">
    <source>
        <dbReference type="EMBL" id="QHV99473.1"/>
    </source>
</evidence>
<proteinExistence type="predicted"/>
<organism evidence="1 2">
    <name type="scientific">Spirosoma endbachense</name>
    <dbReference type="NCBI Taxonomy" id="2666025"/>
    <lineage>
        <taxon>Bacteria</taxon>
        <taxon>Pseudomonadati</taxon>
        <taxon>Bacteroidota</taxon>
        <taxon>Cytophagia</taxon>
        <taxon>Cytophagales</taxon>
        <taxon>Cytophagaceae</taxon>
        <taxon>Spirosoma</taxon>
    </lineage>
</organism>
<dbReference type="EMBL" id="CP045997">
    <property type="protein sequence ID" value="QHV99473.1"/>
    <property type="molecule type" value="Genomic_DNA"/>
</dbReference>